<sequence>METFPPTQEPDEGYSEHPLNTSASGSIQDNTTTLASRSSADLPAWLAAQMPRLTVKEKKHLAMLILNELPTTAIADIVMTQLNPRLYINFVHHLPPEICLKVLGYLDAESLIHVALCCRGWYELASDRKLWEKLYYLEGWRAILPEITLAEERKNENLTVSQIHPQKVNNVEGGHIAKKRAISDTASRDEYRDEDDYEMVDADVAAGQEHKDTYMSGTSLFGGPQRDASGSSQNTRNVRTPSNLTKSPSPMPHTKSRPRPQHDKGKGRAVVESSDAGTPPAEANDTSTLPKSTLWIYDWGDRRYKISWKYLYSMRRKLESNWERGRYTNFQLPHPDHPDEGHNECIYSLQYNSEYLVSGSRDRTLRIWNLHSRRLVRPPLTGHNGSVLCLQFDSDPEEDLIVSGSSDSDVILWKFSTGEILQRLKRAHKESVLNVKFDRRILVTCSKDKTIKIFNRLPLRPSDVGYNPDPQRVGPVPVNLRNYGYDDSPLDQLAVTPPYTMIACLEGHNAAVNAVQIRDREIVSASGDRNIRLWDWPNQIVKRTFIGHSKGIACVQYDGRRIVSGSSDNEVKVFDCESGLEVASLRAHSNLVRTVQAGFGDLPYSKEEDQLEAKAVDNAYFQALNAGSLDETRSSRRRAYNAGSRRPEDITAYGAKLPPGGGGGPYGRIVSGSYDQSIIIWRRDREGAWKSAHVLRQEDGAAAALRRSSGTPTSVVPRRLSPIAVDAANMPSHRTDQALGNQPPSQPISAPPALQRLPPIYTQVEHPIHATLTPQTTASYTQMIDAAVPQGPAALHAALNSFPTMLTYNSHIQAAIDREPDAMLRSQLRQVVSTSLVRAQIAQNRIRESMQQALAAEATSSHTTHTTSHAAPSRASQPLSLAQQLNGDPQGHSTSGQAMMPGATTGGGPPPTMTHGAHAHHSHQTLPQPALQPFATHVHQHSQSQSIPTLPHGENQAQTPTLAHPRAPGEPQAHPHIAQPDTSPARIFKLQFDARRIICCSQVSTIVGWDFCNGDPKLEEVARFFGTVE</sequence>
<evidence type="ECO:0000313" key="1">
    <source>
        <dbReference type="EMBL" id="KAJ2989886.1"/>
    </source>
</evidence>
<comment type="caution">
    <text evidence="1">The sequence shown here is derived from an EMBL/GenBank/DDBJ whole genome shotgun (WGS) entry which is preliminary data.</text>
</comment>
<accession>A0ACC1PEM2</accession>
<proteinExistence type="predicted"/>
<name>A0ACC1PEM2_9PEZI</name>
<organism evidence="1 2">
    <name type="scientific">Xylaria curta</name>
    <dbReference type="NCBI Taxonomy" id="42375"/>
    <lineage>
        <taxon>Eukaryota</taxon>
        <taxon>Fungi</taxon>
        <taxon>Dikarya</taxon>
        <taxon>Ascomycota</taxon>
        <taxon>Pezizomycotina</taxon>
        <taxon>Sordariomycetes</taxon>
        <taxon>Xylariomycetidae</taxon>
        <taxon>Xylariales</taxon>
        <taxon>Xylariaceae</taxon>
        <taxon>Xylaria</taxon>
    </lineage>
</organism>
<keyword evidence="2" id="KW-1185">Reference proteome</keyword>
<dbReference type="EMBL" id="JAPDGR010000480">
    <property type="protein sequence ID" value="KAJ2989886.1"/>
    <property type="molecule type" value="Genomic_DNA"/>
</dbReference>
<dbReference type="Proteomes" id="UP001143856">
    <property type="component" value="Unassembled WGS sequence"/>
</dbReference>
<gene>
    <name evidence="1" type="ORF">NUW58_g3238</name>
</gene>
<evidence type="ECO:0000313" key="2">
    <source>
        <dbReference type="Proteomes" id="UP001143856"/>
    </source>
</evidence>
<reference evidence="1" key="1">
    <citation type="submission" date="2022-10" db="EMBL/GenBank/DDBJ databases">
        <title>Genome Sequence of Xylaria curta.</title>
        <authorList>
            <person name="Buettner E."/>
        </authorList>
    </citation>
    <scope>NUCLEOTIDE SEQUENCE</scope>
    <source>
        <strain evidence="1">Babe10</strain>
    </source>
</reference>
<protein>
    <submittedName>
        <fullName evidence="1">Uncharacterized protein</fullName>
    </submittedName>
</protein>